<dbReference type="PANTHER" id="PTHR38111">
    <property type="entry name" value="ZN(2)-C6 FUNGAL-TYPE DOMAIN-CONTAINING PROTEIN-RELATED"/>
    <property type="match status" value="1"/>
</dbReference>
<evidence type="ECO:0000259" key="2">
    <source>
        <dbReference type="PROSITE" id="PS50048"/>
    </source>
</evidence>
<dbReference type="AlphaFoldDB" id="A0A177CYW7"/>
<protein>
    <recommendedName>
        <fullName evidence="2">Zn(2)-C6 fungal-type domain-containing protein</fullName>
    </recommendedName>
</protein>
<name>A0A177CYW7_9PLEO</name>
<sequence length="523" mass="58544">MVGVPGRSKGCSTCRYRKKGCDQLRPICGNCIRGGLECGGYERTIILVHADDSGKGTYKPVVKKAQNRSQQPGPMCGPVFVAPQSKGLNRTSFELRFYENFWDLFLPPRSGPVDPCTTSFVSSGTQWADYTLNCVPRSEVTRCALLALSTSKIGRDTEDKLLTRQGLELYGKALSLFAKELQTPGKAKPFEVLNCCRILALYEQLNDISAAARNWKGHIQGLLSLVHQHPPEAFSHTGAHEIFLECRHNGVTSALANRKATFLSKPEWISGPWKSRHKDVVDTAFDILVKIPGVLEEWDLISTRTSTGEALRRARVFRDQCSKVDHELSMWYSSFISVLAHAHPVEAEALLNGTDRPAQQTMIPDILAKVGLHHLHAMMIYWTTCMILHATIDLVDDFFPMATSFGSEAPRLRGFQIIKYLICLAHSAKYFLGSEMGLLGPLIISYTGTGLIRTLYAHQACFPEADPKDLEELRHVMKSIGSLRGFNTWQMWKHGMDELNNDKKAIIDRYNHDHVDCKNGHLT</sequence>
<dbReference type="InterPro" id="IPR036864">
    <property type="entry name" value="Zn2-C6_fun-type_DNA-bd_sf"/>
</dbReference>
<dbReference type="RefSeq" id="XP_018042633.1">
    <property type="nucleotide sequence ID" value="XM_018187939.1"/>
</dbReference>
<dbReference type="PROSITE" id="PS50048">
    <property type="entry name" value="ZN2_CY6_FUNGAL_2"/>
    <property type="match status" value="1"/>
</dbReference>
<keyword evidence="1" id="KW-0539">Nucleus</keyword>
<dbReference type="InParanoid" id="A0A177CYW7"/>
<dbReference type="Pfam" id="PF11951">
    <property type="entry name" value="Fungal_trans_2"/>
    <property type="match status" value="1"/>
</dbReference>
<dbReference type="CDD" id="cd00067">
    <property type="entry name" value="GAL4"/>
    <property type="match status" value="1"/>
</dbReference>
<dbReference type="InterPro" id="IPR001138">
    <property type="entry name" value="Zn2Cys6_DnaBD"/>
</dbReference>
<dbReference type="PANTHER" id="PTHR38111:SF11">
    <property type="entry name" value="TRANSCRIPTION FACTOR DOMAIN-CONTAINING PROTEIN-RELATED"/>
    <property type="match status" value="1"/>
</dbReference>
<dbReference type="InterPro" id="IPR021858">
    <property type="entry name" value="Fun_TF"/>
</dbReference>
<dbReference type="GO" id="GO:0008270">
    <property type="term" value="F:zinc ion binding"/>
    <property type="evidence" value="ECO:0007669"/>
    <property type="project" value="InterPro"/>
</dbReference>
<dbReference type="SMART" id="SM00066">
    <property type="entry name" value="GAL4"/>
    <property type="match status" value="1"/>
</dbReference>
<feature type="domain" description="Zn(2)-C6 fungal-type" evidence="2">
    <location>
        <begin position="10"/>
        <end position="38"/>
    </location>
</feature>
<evidence type="ECO:0000313" key="3">
    <source>
        <dbReference type="EMBL" id="OAG12268.1"/>
    </source>
</evidence>
<dbReference type="Proteomes" id="UP000077069">
    <property type="component" value="Unassembled WGS sequence"/>
</dbReference>
<organism evidence="3 4">
    <name type="scientific">Paraphaeosphaeria sporulosa</name>
    <dbReference type="NCBI Taxonomy" id="1460663"/>
    <lineage>
        <taxon>Eukaryota</taxon>
        <taxon>Fungi</taxon>
        <taxon>Dikarya</taxon>
        <taxon>Ascomycota</taxon>
        <taxon>Pezizomycotina</taxon>
        <taxon>Dothideomycetes</taxon>
        <taxon>Pleosporomycetidae</taxon>
        <taxon>Pleosporales</taxon>
        <taxon>Massarineae</taxon>
        <taxon>Didymosphaeriaceae</taxon>
        <taxon>Paraphaeosphaeria</taxon>
    </lineage>
</organism>
<accession>A0A177CYW7</accession>
<reference evidence="3 4" key="1">
    <citation type="submission" date="2016-05" db="EMBL/GenBank/DDBJ databases">
        <title>Comparative analysis of secretome profiles of manganese(II)-oxidizing ascomycete fungi.</title>
        <authorList>
            <consortium name="DOE Joint Genome Institute"/>
            <person name="Zeiner C.A."/>
            <person name="Purvine S.O."/>
            <person name="Zink E.M."/>
            <person name="Wu S."/>
            <person name="Pasa-Tolic L."/>
            <person name="Chaput D.L."/>
            <person name="Haridas S."/>
            <person name="Grigoriev I.V."/>
            <person name="Santelli C.M."/>
            <person name="Hansel C.M."/>
        </authorList>
    </citation>
    <scope>NUCLEOTIDE SEQUENCE [LARGE SCALE GENOMIC DNA]</scope>
    <source>
        <strain evidence="3 4">AP3s5-JAC2a</strain>
    </source>
</reference>
<dbReference type="EMBL" id="KV441548">
    <property type="protein sequence ID" value="OAG12268.1"/>
    <property type="molecule type" value="Genomic_DNA"/>
</dbReference>
<dbReference type="Pfam" id="PF00172">
    <property type="entry name" value="Zn_clus"/>
    <property type="match status" value="1"/>
</dbReference>
<evidence type="ECO:0000256" key="1">
    <source>
        <dbReference type="ARBA" id="ARBA00023242"/>
    </source>
</evidence>
<gene>
    <name evidence="3" type="ORF">CC84DRAFT_94965</name>
</gene>
<dbReference type="InterPro" id="IPR053178">
    <property type="entry name" value="Osmoadaptation_assoc"/>
</dbReference>
<dbReference type="Gene3D" id="4.10.240.10">
    <property type="entry name" value="Zn(2)-C6 fungal-type DNA-binding domain"/>
    <property type="match status" value="1"/>
</dbReference>
<evidence type="ECO:0000313" key="4">
    <source>
        <dbReference type="Proteomes" id="UP000077069"/>
    </source>
</evidence>
<keyword evidence="4" id="KW-1185">Reference proteome</keyword>
<dbReference type="SUPFAM" id="SSF57701">
    <property type="entry name" value="Zn2/Cys6 DNA-binding domain"/>
    <property type="match status" value="1"/>
</dbReference>
<dbReference type="GO" id="GO:0000981">
    <property type="term" value="F:DNA-binding transcription factor activity, RNA polymerase II-specific"/>
    <property type="evidence" value="ECO:0007669"/>
    <property type="project" value="InterPro"/>
</dbReference>
<dbReference type="GeneID" id="28771425"/>
<dbReference type="OrthoDB" id="3788992at2759"/>
<proteinExistence type="predicted"/>
<dbReference type="PROSITE" id="PS00463">
    <property type="entry name" value="ZN2_CY6_FUNGAL_1"/>
    <property type="match status" value="1"/>
</dbReference>
<dbReference type="STRING" id="1460663.A0A177CYW7"/>